<dbReference type="FunFam" id="1.10.287.1130:FF:000008">
    <property type="entry name" value="Cx9C motif-containing protein 4, mitochondrial"/>
    <property type="match status" value="1"/>
</dbReference>
<feature type="disulfide bond" evidence="7">
    <location>
        <begin position="25"/>
        <end position="36"/>
    </location>
</feature>
<name>N1QN55_SPHMS</name>
<dbReference type="RefSeq" id="XP_016765654.1">
    <property type="nucleotide sequence ID" value="XM_016902870.1"/>
</dbReference>
<keyword evidence="6 7" id="KW-1015">Disulfide bond</keyword>
<evidence type="ECO:0000256" key="4">
    <source>
        <dbReference type="ARBA" id="ARBA00022737"/>
    </source>
</evidence>
<keyword evidence="9" id="KW-1185">Reference proteome</keyword>
<evidence type="ECO:0000256" key="6">
    <source>
        <dbReference type="ARBA" id="ARBA00023157"/>
    </source>
</evidence>
<proteinExistence type="inferred from homology"/>
<evidence type="ECO:0000256" key="1">
    <source>
        <dbReference type="ARBA" id="ARBA00004569"/>
    </source>
</evidence>
<dbReference type="PROSITE" id="PS51808">
    <property type="entry name" value="CHCH"/>
    <property type="match status" value="1"/>
</dbReference>
<feature type="disulfide bond" evidence="7">
    <location>
        <begin position="47"/>
        <end position="63"/>
    </location>
</feature>
<feature type="disulfide bond" evidence="7">
    <location>
        <begin position="15"/>
        <end position="46"/>
    </location>
</feature>
<evidence type="ECO:0000313" key="9">
    <source>
        <dbReference type="Proteomes" id="UP000016931"/>
    </source>
</evidence>
<dbReference type="OrthoDB" id="13601at2759"/>
<evidence type="ECO:0000256" key="7">
    <source>
        <dbReference type="PIRSR" id="PIRSR627179-50"/>
    </source>
</evidence>
<accession>N1QN55</accession>
<dbReference type="HOGENOM" id="CLU_177210_0_0_1"/>
<reference evidence="8 9" key="1">
    <citation type="journal article" date="2012" name="PLoS Pathog.">
        <title>Diverse lifestyles and strategies of plant pathogenesis encoded in the genomes of eighteen Dothideomycetes fungi.</title>
        <authorList>
            <person name="Ohm R.A."/>
            <person name="Feau N."/>
            <person name="Henrissat B."/>
            <person name="Schoch C.L."/>
            <person name="Horwitz B.A."/>
            <person name="Barry K.W."/>
            <person name="Condon B.J."/>
            <person name="Copeland A.C."/>
            <person name="Dhillon B."/>
            <person name="Glaser F."/>
            <person name="Hesse C.N."/>
            <person name="Kosti I."/>
            <person name="LaButti K."/>
            <person name="Lindquist E.A."/>
            <person name="Lucas S."/>
            <person name="Salamov A.A."/>
            <person name="Bradshaw R.E."/>
            <person name="Ciuffetti L."/>
            <person name="Hamelin R.C."/>
            <person name="Kema G.H.J."/>
            <person name="Lawrence C."/>
            <person name="Scott J.A."/>
            <person name="Spatafora J.W."/>
            <person name="Turgeon B.G."/>
            <person name="de Wit P.J.G.M."/>
            <person name="Zhong S."/>
            <person name="Goodwin S.B."/>
            <person name="Grigoriev I.V."/>
        </authorList>
    </citation>
    <scope>NUCLEOTIDE SEQUENCE [LARGE SCALE GENOMIC DNA]</scope>
    <source>
        <strain evidence="8 9">SO2202</strain>
    </source>
</reference>
<dbReference type="GO" id="GO:0005758">
    <property type="term" value="C:mitochondrial intermembrane space"/>
    <property type="evidence" value="ECO:0007669"/>
    <property type="project" value="UniProtKB-SubCell"/>
</dbReference>
<dbReference type="EMBL" id="KB456260">
    <property type="protein sequence ID" value="EMF17533.1"/>
    <property type="molecule type" value="Genomic_DNA"/>
</dbReference>
<evidence type="ECO:0000256" key="5">
    <source>
        <dbReference type="ARBA" id="ARBA00023128"/>
    </source>
</evidence>
<keyword evidence="4" id="KW-0677">Repeat</keyword>
<protein>
    <recommendedName>
        <fullName evidence="3">Cx9C motif-containing protein 4, mitochondrial</fullName>
    </recommendedName>
</protein>
<sequence length="81" mass="9048">MPTTPEEGLKADPPCHPQACAIQACIQKNNYDEAKCQRQIDALYECCNQFYQKEGDDASTVSCPKASLLRLKMKQRLQGGK</sequence>
<evidence type="ECO:0000313" key="8">
    <source>
        <dbReference type="EMBL" id="EMF17533.1"/>
    </source>
</evidence>
<dbReference type="OMA" id="YQEEKCQ"/>
<dbReference type="GeneID" id="27900007"/>
<dbReference type="InterPro" id="IPR027179">
    <property type="entry name" value="CMC4"/>
</dbReference>
<gene>
    <name evidence="8" type="ORF">SEPMUDRAFT_138215</name>
</gene>
<keyword evidence="5" id="KW-0496">Mitochondrion</keyword>
<comment type="similarity">
    <text evidence="2">Belongs to the CMC4 family.</text>
</comment>
<dbReference type="SUPFAM" id="SSF47072">
    <property type="entry name" value="Cysteine alpha-hairpin motif"/>
    <property type="match status" value="1"/>
</dbReference>
<organism evidence="8 9">
    <name type="scientific">Sphaerulina musiva (strain SO2202)</name>
    <name type="common">Poplar stem canker fungus</name>
    <name type="synonym">Septoria musiva</name>
    <dbReference type="NCBI Taxonomy" id="692275"/>
    <lineage>
        <taxon>Eukaryota</taxon>
        <taxon>Fungi</taxon>
        <taxon>Dikarya</taxon>
        <taxon>Ascomycota</taxon>
        <taxon>Pezizomycotina</taxon>
        <taxon>Dothideomycetes</taxon>
        <taxon>Dothideomycetidae</taxon>
        <taxon>Mycosphaerellales</taxon>
        <taxon>Mycosphaerellaceae</taxon>
        <taxon>Sphaerulina</taxon>
    </lineage>
</organism>
<dbReference type="PANTHER" id="PTHR15590">
    <property type="entry name" value="CX9C MOTIF-CONTAINING PROTEIN 4"/>
    <property type="match status" value="1"/>
</dbReference>
<evidence type="ECO:0000256" key="2">
    <source>
        <dbReference type="ARBA" id="ARBA00009858"/>
    </source>
</evidence>
<evidence type="ECO:0000256" key="3">
    <source>
        <dbReference type="ARBA" id="ARBA00019406"/>
    </source>
</evidence>
<dbReference type="Proteomes" id="UP000016931">
    <property type="component" value="Unassembled WGS sequence"/>
</dbReference>
<dbReference type="AlphaFoldDB" id="N1QN55"/>
<dbReference type="PANTHER" id="PTHR15590:SF0">
    <property type="entry name" value="CX9C MOTIF-CONTAINING PROTEIN 4"/>
    <property type="match status" value="1"/>
</dbReference>
<dbReference type="STRING" id="692275.N1QN55"/>
<dbReference type="Gene3D" id="1.10.287.1130">
    <property type="entry name" value="CytochromE C oxidase copper chaperone"/>
    <property type="match status" value="1"/>
</dbReference>
<comment type="subcellular location">
    <subcellularLocation>
        <location evidence="1">Mitochondrion intermembrane space</location>
    </subcellularLocation>
</comment>
<dbReference type="Pfam" id="PF08991">
    <property type="entry name" value="CMC4"/>
    <property type="match status" value="1"/>
</dbReference>
<dbReference type="InterPro" id="IPR009069">
    <property type="entry name" value="Cys_alpha_HP_mot_SF"/>
</dbReference>
<dbReference type="eggNOG" id="ENOG502S7M4">
    <property type="taxonomic scope" value="Eukaryota"/>
</dbReference>